<gene>
    <name evidence="1" type="ORF">GCM10009827_052110</name>
</gene>
<keyword evidence="2" id="KW-1185">Reference proteome</keyword>
<dbReference type="Gene3D" id="1.10.1200.10">
    <property type="entry name" value="ACP-like"/>
    <property type="match status" value="1"/>
</dbReference>
<accession>A0ABN2AX63</accession>
<sequence length="93" mass="10382">MSSHQREISEYLVTRYLPGTPATELPGDYDLLDNGVVDSLSLLELVGWVSERYAVALDQIDLNPDDFRSVAAVDRFIARNTRVRDAALAAEKE</sequence>
<name>A0ABN2AX63_9ACTN</name>
<evidence type="ECO:0008006" key="3">
    <source>
        <dbReference type="Google" id="ProtNLM"/>
    </source>
</evidence>
<evidence type="ECO:0000313" key="2">
    <source>
        <dbReference type="Proteomes" id="UP001501470"/>
    </source>
</evidence>
<protein>
    <recommendedName>
        <fullName evidence="3">Acyl carrier protein</fullName>
    </recommendedName>
</protein>
<dbReference type="Proteomes" id="UP001501470">
    <property type="component" value="Unassembled WGS sequence"/>
</dbReference>
<dbReference type="InterPro" id="IPR036736">
    <property type="entry name" value="ACP-like_sf"/>
</dbReference>
<dbReference type="RefSeq" id="WP_344504714.1">
    <property type="nucleotide sequence ID" value="NZ_BAAAQD010000010.1"/>
</dbReference>
<comment type="caution">
    <text evidence="1">The sequence shown here is derived from an EMBL/GenBank/DDBJ whole genome shotgun (WGS) entry which is preliminary data.</text>
</comment>
<dbReference type="SUPFAM" id="SSF47336">
    <property type="entry name" value="ACP-like"/>
    <property type="match status" value="1"/>
</dbReference>
<organism evidence="1 2">
    <name type="scientific">Dactylosporangium maewongense</name>
    <dbReference type="NCBI Taxonomy" id="634393"/>
    <lineage>
        <taxon>Bacteria</taxon>
        <taxon>Bacillati</taxon>
        <taxon>Actinomycetota</taxon>
        <taxon>Actinomycetes</taxon>
        <taxon>Micromonosporales</taxon>
        <taxon>Micromonosporaceae</taxon>
        <taxon>Dactylosporangium</taxon>
    </lineage>
</organism>
<reference evidence="1 2" key="1">
    <citation type="journal article" date="2019" name="Int. J. Syst. Evol. Microbiol.">
        <title>The Global Catalogue of Microorganisms (GCM) 10K type strain sequencing project: providing services to taxonomists for standard genome sequencing and annotation.</title>
        <authorList>
            <consortium name="The Broad Institute Genomics Platform"/>
            <consortium name="The Broad Institute Genome Sequencing Center for Infectious Disease"/>
            <person name="Wu L."/>
            <person name="Ma J."/>
        </authorList>
    </citation>
    <scope>NUCLEOTIDE SEQUENCE [LARGE SCALE GENOMIC DNA]</scope>
    <source>
        <strain evidence="1 2">JCM 15933</strain>
    </source>
</reference>
<dbReference type="EMBL" id="BAAAQD010000010">
    <property type="protein sequence ID" value="GAA1528459.1"/>
    <property type="molecule type" value="Genomic_DNA"/>
</dbReference>
<evidence type="ECO:0000313" key="1">
    <source>
        <dbReference type="EMBL" id="GAA1528459.1"/>
    </source>
</evidence>
<proteinExistence type="predicted"/>